<dbReference type="GO" id="GO:0005737">
    <property type="term" value="C:cytoplasm"/>
    <property type="evidence" value="ECO:0007669"/>
    <property type="project" value="UniProtKB-SubCell"/>
</dbReference>
<evidence type="ECO:0000256" key="2">
    <source>
        <dbReference type="ARBA" id="ARBA00022490"/>
    </source>
</evidence>
<dbReference type="Proteomes" id="UP001295423">
    <property type="component" value="Unassembled WGS sequence"/>
</dbReference>
<dbReference type="InterPro" id="IPR029058">
    <property type="entry name" value="AB_hydrolase_fold"/>
</dbReference>
<proteinExistence type="predicted"/>
<dbReference type="Gene3D" id="3.40.50.1820">
    <property type="entry name" value="alpha/beta hydrolase"/>
    <property type="match status" value="1"/>
</dbReference>
<organism evidence="3 4">
    <name type="scientific">Cylindrotheca closterium</name>
    <dbReference type="NCBI Taxonomy" id="2856"/>
    <lineage>
        <taxon>Eukaryota</taxon>
        <taxon>Sar</taxon>
        <taxon>Stramenopiles</taxon>
        <taxon>Ochrophyta</taxon>
        <taxon>Bacillariophyta</taxon>
        <taxon>Bacillariophyceae</taxon>
        <taxon>Bacillariophycidae</taxon>
        <taxon>Bacillariales</taxon>
        <taxon>Bacillariaceae</taxon>
        <taxon>Cylindrotheca</taxon>
    </lineage>
</organism>
<gene>
    <name evidence="3" type="ORF">CYCCA115_LOCUS7345</name>
</gene>
<dbReference type="SUPFAM" id="SSF53474">
    <property type="entry name" value="alpha/beta-Hydrolases"/>
    <property type="match status" value="1"/>
</dbReference>
<comment type="caution">
    <text evidence="3">The sequence shown here is derived from an EMBL/GenBank/DDBJ whole genome shotgun (WGS) entry which is preliminary data.</text>
</comment>
<keyword evidence="2" id="KW-0963">Cytoplasm</keyword>
<name>A0AAD2CQR8_9STRA</name>
<dbReference type="PANTHER" id="PTHR46197">
    <property type="entry name" value="PROTEIN ABHD14B-LIKE"/>
    <property type="match status" value="1"/>
</dbReference>
<comment type="subcellular location">
    <subcellularLocation>
        <location evidence="1">Cytoplasm</location>
    </subcellularLocation>
</comment>
<dbReference type="PANTHER" id="PTHR46197:SF3">
    <property type="entry name" value="AB HYDROLASE-1 DOMAIN-CONTAINING PROTEIN"/>
    <property type="match status" value="1"/>
</dbReference>
<dbReference type="EMBL" id="CAKOGP040001001">
    <property type="protein sequence ID" value="CAJ1941085.1"/>
    <property type="molecule type" value="Genomic_DNA"/>
</dbReference>
<evidence type="ECO:0000313" key="4">
    <source>
        <dbReference type="Proteomes" id="UP001295423"/>
    </source>
</evidence>
<protein>
    <recommendedName>
        <fullName evidence="5">AB hydrolase-1 domain-containing protein</fullName>
    </recommendedName>
</protein>
<reference evidence="3" key="1">
    <citation type="submission" date="2023-08" db="EMBL/GenBank/DDBJ databases">
        <authorList>
            <person name="Audoor S."/>
            <person name="Bilcke G."/>
        </authorList>
    </citation>
    <scope>NUCLEOTIDE SEQUENCE</scope>
</reference>
<keyword evidence="4" id="KW-1185">Reference proteome</keyword>
<dbReference type="AlphaFoldDB" id="A0AAD2CQR8"/>
<evidence type="ECO:0000313" key="3">
    <source>
        <dbReference type="EMBL" id="CAJ1941085.1"/>
    </source>
</evidence>
<evidence type="ECO:0000256" key="1">
    <source>
        <dbReference type="ARBA" id="ARBA00004496"/>
    </source>
</evidence>
<sequence length="205" mass="22575">MEMGDVIYSVYGETRHVPYYHCASNFSPDQSHHVVLLHAARFTKEDWKSSGIFETLCSSPHVSVSAMDLSIKAGHRDIAGMLSAMKEEAQINLPVTLITPSASGMGIVDWMSNGRLPDLPKYVQKWIPVACFAVSAATEDQLARLSRLEHFDVLAIFGSKDRGGRDISTRLEDYVGARSLELDGGHACYLDSPHEFSTAVLKFLG</sequence>
<evidence type="ECO:0008006" key="5">
    <source>
        <dbReference type="Google" id="ProtNLM"/>
    </source>
</evidence>
<accession>A0AAD2CQR8</accession>